<feature type="compositionally biased region" description="Polar residues" evidence="2">
    <location>
        <begin position="230"/>
        <end position="246"/>
    </location>
</feature>
<dbReference type="GeneID" id="37216807"/>
<feature type="compositionally biased region" description="Basic residues" evidence="2">
    <location>
        <begin position="7"/>
        <end position="16"/>
    </location>
</feature>
<dbReference type="AlphaFoldDB" id="A0A319CFY9"/>
<feature type="region of interest" description="Disordered" evidence="2">
    <location>
        <begin position="95"/>
        <end position="163"/>
    </location>
</feature>
<dbReference type="RefSeq" id="XP_025568052.1">
    <property type="nucleotide sequence ID" value="XM_025712215.1"/>
</dbReference>
<organism evidence="3 4">
    <name type="scientific">Aspergillus vadensis (strain CBS 113365 / IMI 142717 / IBT 24658)</name>
    <dbReference type="NCBI Taxonomy" id="1448311"/>
    <lineage>
        <taxon>Eukaryota</taxon>
        <taxon>Fungi</taxon>
        <taxon>Dikarya</taxon>
        <taxon>Ascomycota</taxon>
        <taxon>Pezizomycotina</taxon>
        <taxon>Eurotiomycetes</taxon>
        <taxon>Eurotiomycetidae</taxon>
        <taxon>Eurotiales</taxon>
        <taxon>Aspergillaceae</taxon>
        <taxon>Aspergillus</taxon>
        <taxon>Aspergillus subgen. Circumdati</taxon>
    </lineage>
</organism>
<protein>
    <submittedName>
        <fullName evidence="3">Uncharacterized protein</fullName>
    </submittedName>
</protein>
<feature type="region of interest" description="Disordered" evidence="2">
    <location>
        <begin position="1"/>
        <end position="22"/>
    </location>
</feature>
<evidence type="ECO:0000256" key="1">
    <source>
        <dbReference type="SAM" id="Coils"/>
    </source>
</evidence>
<sequence length="390" mass="44396">MPTFSRKPTRKPRARIKTGGTWTDEERQRFWDQRRMYSHMPWKEFRKQFFPHRSQNALEKAYSIMSIRRRREANISNPDTPRDPPPARIVTLRTRTNKRSLPDEMAPGNRPEKQTRTAAVLSSGRDQVEETDQNNMTDEDSSSDYEQDSDEETLQGPSLPCEREGLDGIETIVIDDTNNAPESRQSGEEEAGVGRPDAQGDTDMIDSRPNGSTGVSSNKTPPAGPMPGRTSMTPSSRSGENQQGHQRITKEATEPTRPSLPSDVQYLKNLIWRFETTFFKNYDQEKVIASLQGQVEDLKKINSEKTAKLESAQEESRRHTQTIKSLEQREQKYKKEIYDLKNKLVLSDQRATIFERKVAVARSMNKCETCLRVAKIVNADADESSSGPLS</sequence>
<dbReference type="OrthoDB" id="4508198at2759"/>
<proteinExistence type="predicted"/>
<evidence type="ECO:0000313" key="3">
    <source>
        <dbReference type="EMBL" id="PYH74258.1"/>
    </source>
</evidence>
<keyword evidence="1" id="KW-0175">Coiled coil</keyword>
<name>A0A319CFY9_ASPVC</name>
<reference evidence="3" key="1">
    <citation type="submission" date="2016-12" db="EMBL/GenBank/DDBJ databases">
        <title>The genomes of Aspergillus section Nigri reveals drivers in fungal speciation.</title>
        <authorList>
            <consortium name="DOE Joint Genome Institute"/>
            <person name="Vesth T.C."/>
            <person name="Nybo J."/>
            <person name="Theobald S."/>
            <person name="Brandl J."/>
            <person name="Frisvad J.C."/>
            <person name="Nielsen K.F."/>
            <person name="Lyhne E.K."/>
            <person name="Kogle M.E."/>
            <person name="Kuo A."/>
            <person name="Riley R."/>
            <person name="Clum A."/>
            <person name="Nolan M."/>
            <person name="Lipzen A."/>
            <person name="Salamov A."/>
            <person name="Henrissat B."/>
            <person name="Wiebenga A."/>
            <person name="De Vries R.P."/>
            <person name="Grigoriev I.V."/>
            <person name="Mortensen U.H."/>
            <person name="Andersen M.R."/>
            <person name="Baker S.E."/>
        </authorList>
    </citation>
    <scope>NUCLEOTIDE SEQUENCE [LARGE SCALE GENOMIC DNA]</scope>
    <source>
        <strain evidence="3">CBS 113365</strain>
    </source>
</reference>
<dbReference type="EMBL" id="KZ821614">
    <property type="protein sequence ID" value="PYH74258.1"/>
    <property type="molecule type" value="Genomic_DNA"/>
</dbReference>
<evidence type="ECO:0000313" key="4">
    <source>
        <dbReference type="Proteomes" id="UP000248405"/>
    </source>
</evidence>
<dbReference type="Proteomes" id="UP000248405">
    <property type="component" value="Unassembled WGS sequence"/>
</dbReference>
<feature type="compositionally biased region" description="Acidic residues" evidence="2">
    <location>
        <begin position="129"/>
        <end position="153"/>
    </location>
</feature>
<feature type="coiled-coil region" evidence="1">
    <location>
        <begin position="288"/>
        <end position="343"/>
    </location>
</feature>
<feature type="region of interest" description="Disordered" evidence="2">
    <location>
        <begin position="175"/>
        <end position="261"/>
    </location>
</feature>
<keyword evidence="4" id="KW-1185">Reference proteome</keyword>
<gene>
    <name evidence="3" type="ORF">BO88DRAFT_483345</name>
</gene>
<feature type="compositionally biased region" description="Polar residues" evidence="2">
    <location>
        <begin position="209"/>
        <end position="220"/>
    </location>
</feature>
<accession>A0A319CFY9</accession>
<evidence type="ECO:0000256" key="2">
    <source>
        <dbReference type="SAM" id="MobiDB-lite"/>
    </source>
</evidence>